<feature type="compositionally biased region" description="Basic and acidic residues" evidence="1">
    <location>
        <begin position="95"/>
        <end position="111"/>
    </location>
</feature>
<keyword evidence="3" id="KW-1185">Reference proteome</keyword>
<dbReference type="RefSeq" id="WP_094035361.1">
    <property type="nucleotide sequence ID" value="NZ_CP022540.1"/>
</dbReference>
<dbReference type="OrthoDB" id="9854358at2"/>
<evidence type="ECO:0000256" key="1">
    <source>
        <dbReference type="SAM" id="MobiDB-lite"/>
    </source>
</evidence>
<sequence length="165" mass="16489">MPAVFNIAALFLPQTQTLGMPQAAKSAARLVPPGQAYTAAQAAPSPTAPFGAGAPMATGAVLPPSAQLPVPAPPPVVSTNQTGLIAAAAINGLDRAPEDRPRDPHQNRREPATVSPDQRAEQRPTSAAQDVVPRGLPGGPAPSAAGGTVHQAAPGYGAARMALHG</sequence>
<accession>A0A222E5G3</accession>
<evidence type="ECO:0000313" key="3">
    <source>
        <dbReference type="Proteomes" id="UP000203589"/>
    </source>
</evidence>
<organism evidence="2 3">
    <name type="scientific">Antarctobacter heliothermus</name>
    <dbReference type="NCBI Taxonomy" id="74033"/>
    <lineage>
        <taxon>Bacteria</taxon>
        <taxon>Pseudomonadati</taxon>
        <taxon>Pseudomonadota</taxon>
        <taxon>Alphaproteobacteria</taxon>
        <taxon>Rhodobacterales</taxon>
        <taxon>Roseobacteraceae</taxon>
        <taxon>Antarctobacter</taxon>
    </lineage>
</organism>
<protein>
    <submittedName>
        <fullName evidence="2">Uncharacterized protein</fullName>
    </submittedName>
</protein>
<dbReference type="AlphaFoldDB" id="A0A222E5G3"/>
<evidence type="ECO:0000313" key="2">
    <source>
        <dbReference type="EMBL" id="ASP21447.1"/>
    </source>
</evidence>
<proteinExistence type="predicted"/>
<gene>
    <name evidence="2" type="ORF">ANTHELSMS3_02792</name>
</gene>
<dbReference type="Proteomes" id="UP000203589">
    <property type="component" value="Chromosome"/>
</dbReference>
<dbReference type="EMBL" id="CP022540">
    <property type="protein sequence ID" value="ASP21447.1"/>
    <property type="molecule type" value="Genomic_DNA"/>
</dbReference>
<dbReference type="KEGG" id="aht:ANTHELSMS3_02792"/>
<feature type="region of interest" description="Disordered" evidence="1">
    <location>
        <begin position="88"/>
        <end position="151"/>
    </location>
</feature>
<name>A0A222E5G3_9RHOB</name>
<reference evidence="2 3" key="1">
    <citation type="submission" date="2017-07" db="EMBL/GenBank/DDBJ databases">
        <title>Genome Sequence of Antarctobacter heliothermus Strain SMS3 Isolated from a culture of the Diatom Skeletonema marinoi.</title>
        <authorList>
            <person name="Topel M."/>
            <person name="Pinder M.I.M."/>
            <person name="Johansson O.N."/>
            <person name="Kourtchenko O."/>
            <person name="Godhe A."/>
            <person name="Clarke A.K."/>
        </authorList>
    </citation>
    <scope>NUCLEOTIDE SEQUENCE [LARGE SCALE GENOMIC DNA]</scope>
    <source>
        <strain evidence="2 3">SMS3</strain>
    </source>
</reference>